<feature type="domain" description="SLC26A/SulP transporter" evidence="6">
    <location>
        <begin position="91"/>
        <end position="490"/>
    </location>
</feature>
<dbReference type="Pfam" id="PF00916">
    <property type="entry name" value="Sulfate_transp"/>
    <property type="match status" value="1"/>
</dbReference>
<feature type="transmembrane region" description="Helical" evidence="5">
    <location>
        <begin position="457"/>
        <end position="475"/>
    </location>
</feature>
<protein>
    <submittedName>
        <fullName evidence="9">Sodium-independent sulfate anion transporter</fullName>
    </submittedName>
</protein>
<dbReference type="InterPro" id="IPR036513">
    <property type="entry name" value="STAS_dom_sf"/>
</dbReference>
<feature type="transmembrane region" description="Helical" evidence="5">
    <location>
        <begin position="487"/>
        <end position="518"/>
    </location>
</feature>
<feature type="transmembrane region" description="Helical" evidence="5">
    <location>
        <begin position="89"/>
        <end position="108"/>
    </location>
</feature>
<sequence length="697" mass="78140">MSFIENEFSIHKSHQVNTSIDAGQFAGSTELILITDHRTNKCRNRQQIIVNEKSENYCRNYMRKIFRKKTLYKRLPIFQWLPKYSRRDAIGDLIAGITVGLTVIPQGLAYSNVAGLPTQFGLYGSFMGCFVYVLLGTCKDSTVGSTAVASLLTYQVAKGKWERAVLLTFLTGFIEIFMSIFRLGFLVDFVSGPVSAGFTSAVAMIVSTSQIKNILGVQSEGSSFLQRWISMLNDIKNIRVNDAILGICCVVMLLGMRTLGKLKIGPKAQDEQNWKHKCVNKILWFMGVMRNAMLVIVCTAVTMYLESQGKHYFKLTGNVPEGLPSIALPPFSIAPRPANETYGVPEIKGETFFEMIENLGYGLIIVPMIAMLENISACKAFAKGKPIDATQELLAIGMANVANSLFQGYRANSGLARSAVNNASGVRTPLANLYIGLVVMLALVYLAKYFYYIPLSVLGAIIISAVIFQVQYHVIKPMWRSKRSDLLLSFLAFMACLVMPLEIGILVAIGVNLLFILYHAARPKIMLETMQSVDELKFLKITPDRCLIFPSAEFVRNLILKSGCQSSLPVVIDCTYIYGSDYTAAKVISSIVDDFKSRQHKIIFFNLKPSIAQIFEGLHAQLILCYNVDSLSYELKNHNGYEDNSGNNKITNTIAVIKKDERFRYLYQRRKTITIDEDRIKFCISFSKYNRCFPNEM</sequence>
<dbReference type="AlphaFoldDB" id="A0A8U0WIH8"/>
<dbReference type="Pfam" id="PF01740">
    <property type="entry name" value="STAS"/>
    <property type="match status" value="1"/>
</dbReference>
<evidence type="ECO:0000256" key="3">
    <source>
        <dbReference type="ARBA" id="ARBA00022989"/>
    </source>
</evidence>
<feature type="domain" description="STAS" evidence="7">
    <location>
        <begin position="540"/>
        <end position="619"/>
    </location>
</feature>
<evidence type="ECO:0000259" key="7">
    <source>
        <dbReference type="Pfam" id="PF01740"/>
    </source>
</evidence>
<feature type="transmembrane region" description="Helical" evidence="5">
    <location>
        <begin position="238"/>
        <end position="256"/>
    </location>
</feature>
<organism evidence="8 9">
    <name type="scientific">Glossina fuscipes</name>
    <dbReference type="NCBI Taxonomy" id="7396"/>
    <lineage>
        <taxon>Eukaryota</taxon>
        <taxon>Metazoa</taxon>
        <taxon>Ecdysozoa</taxon>
        <taxon>Arthropoda</taxon>
        <taxon>Hexapoda</taxon>
        <taxon>Insecta</taxon>
        <taxon>Pterygota</taxon>
        <taxon>Neoptera</taxon>
        <taxon>Endopterygota</taxon>
        <taxon>Diptera</taxon>
        <taxon>Brachycera</taxon>
        <taxon>Muscomorpha</taxon>
        <taxon>Hippoboscoidea</taxon>
        <taxon>Glossinidae</taxon>
        <taxon>Glossina</taxon>
    </lineage>
</organism>
<accession>A0A8U0WIH8</accession>
<dbReference type="InterPro" id="IPR011547">
    <property type="entry name" value="SLC26A/SulP_dom"/>
</dbReference>
<proteinExistence type="predicted"/>
<feature type="transmembrane region" description="Helical" evidence="5">
    <location>
        <begin position="164"/>
        <end position="185"/>
    </location>
</feature>
<dbReference type="Proteomes" id="UP000092443">
    <property type="component" value="Unplaced"/>
</dbReference>
<keyword evidence="2 5" id="KW-0812">Transmembrane</keyword>
<keyword evidence="3 5" id="KW-1133">Transmembrane helix</keyword>
<dbReference type="KEGG" id="gfs:119634534"/>
<comment type="subcellular location">
    <subcellularLocation>
        <location evidence="1">Membrane</location>
        <topology evidence="1">Multi-pass membrane protein</topology>
    </subcellularLocation>
</comment>
<dbReference type="CDD" id="cd07042">
    <property type="entry name" value="STAS_SulP_like_sulfate_transporter"/>
    <property type="match status" value="1"/>
</dbReference>
<dbReference type="GeneID" id="119634534"/>
<feature type="transmembrane region" description="Helical" evidence="5">
    <location>
        <begin position="282"/>
        <end position="305"/>
    </location>
</feature>
<dbReference type="InterPro" id="IPR002645">
    <property type="entry name" value="STAS_dom"/>
</dbReference>
<evidence type="ECO:0000256" key="1">
    <source>
        <dbReference type="ARBA" id="ARBA00004141"/>
    </source>
</evidence>
<dbReference type="Gene3D" id="3.30.750.24">
    <property type="entry name" value="STAS domain"/>
    <property type="match status" value="1"/>
</dbReference>
<keyword evidence="8" id="KW-1185">Reference proteome</keyword>
<reference evidence="9" key="1">
    <citation type="submission" date="2025-08" db="UniProtKB">
        <authorList>
            <consortium name="RefSeq"/>
        </authorList>
    </citation>
    <scope>IDENTIFICATION</scope>
    <source>
        <tissue evidence="9">Whole body pupa</tissue>
    </source>
</reference>
<evidence type="ECO:0000313" key="8">
    <source>
        <dbReference type="Proteomes" id="UP000092443"/>
    </source>
</evidence>
<evidence type="ECO:0000313" key="9">
    <source>
        <dbReference type="RefSeq" id="XP_037884686.1"/>
    </source>
</evidence>
<name>A0A8U0WIH8_9MUSC</name>
<keyword evidence="4 5" id="KW-0472">Membrane</keyword>
<evidence type="ECO:0000259" key="6">
    <source>
        <dbReference type="Pfam" id="PF00916"/>
    </source>
</evidence>
<evidence type="ECO:0000256" key="5">
    <source>
        <dbReference type="SAM" id="Phobius"/>
    </source>
</evidence>
<dbReference type="InterPro" id="IPR001902">
    <property type="entry name" value="SLC26A/SulP_fam"/>
</dbReference>
<gene>
    <name evidence="9" type="primary">LOC119634534</name>
</gene>
<dbReference type="RefSeq" id="XP_037884686.1">
    <property type="nucleotide sequence ID" value="XM_038028758.1"/>
</dbReference>
<dbReference type="PANTHER" id="PTHR11814">
    <property type="entry name" value="SULFATE TRANSPORTER"/>
    <property type="match status" value="1"/>
</dbReference>
<evidence type="ECO:0000256" key="4">
    <source>
        <dbReference type="ARBA" id="ARBA00023136"/>
    </source>
</evidence>
<evidence type="ECO:0000256" key="2">
    <source>
        <dbReference type="ARBA" id="ARBA00022692"/>
    </source>
</evidence>
<dbReference type="SUPFAM" id="SSF52091">
    <property type="entry name" value="SpoIIaa-like"/>
    <property type="match status" value="1"/>
</dbReference>
<feature type="transmembrane region" description="Helical" evidence="5">
    <location>
        <begin position="431"/>
        <end position="451"/>
    </location>
</feature>
<dbReference type="GO" id="GO:0016020">
    <property type="term" value="C:membrane"/>
    <property type="evidence" value="ECO:0007669"/>
    <property type="project" value="UniProtKB-SubCell"/>
</dbReference>
<dbReference type="GO" id="GO:0055085">
    <property type="term" value="P:transmembrane transport"/>
    <property type="evidence" value="ECO:0007669"/>
    <property type="project" value="InterPro"/>
</dbReference>